<dbReference type="WBParaSite" id="HCON_00187910-00001">
    <property type="protein sequence ID" value="HCON_00187910-00001"/>
    <property type="gene ID" value="HCON_00187910"/>
</dbReference>
<keyword evidence="4" id="KW-1015">Disulfide bond</keyword>
<sequence length="1087" mass="119928">FRSTRWTVRSSLNMGPLVALLFVSLLKIILCVENSEVFANTPGTGPYYVKPRSAGPTLKCSVRSEYSDPTRYQVQWQRYNKGDLRYVSIGNQLHDSTHFELIGDVSKGVYDLRLKDVNTDSVIGSYYCTVLDRQETQQYQADPIEVIALVPPSDPVITESPSQAVTAGDSVTFKCSSTGGSPPPMMSWTFLNGSTADERHVNTQLKGSTSESILHFRVRSEDNGAYVVCTVTNKAIEFEQPREARTPRLNVLFKPRVRVSPDQDLAIEAGHHIDLVCDADSNPYPPSYEWRHLALGEVYAASKWTVIASRNMSGDFECRAANSVGEGSAILTLNVQYAPVVITKSRYNPREGERVQIECSVDANPQAVDVKWSGPQGFISDGPLLVLKSVSREQTGNYTCTATNYLSIYGETGSQTRTGSATTIIDVQRPPGHADISPPRLNVIVGGTITLTCSTPDPGSPAGNFKWASPSSGGLFGTREHDHAQLTVRNAQLADNGRYRCRADNIHGEGKEAVVDVTVIEPAWISRHLTKERILKLDHPAGGLECEAKGFPAPSFQWFKDGEPIDTKRYKIESVIVKSSCSSGDYCSQTVTSTLIFAKSLKWADKGNYSCRATNGADQKSVDNTSWTVMRVNHGPVVLNQRFPEEGLAAADIGTMAQLRCIISARPEPKTVNWVYNSIPIEENGRYSFRVIQHYNRDEYEHILQISDTTDSDYGPYMCRVANGMDKAEIIIKLTRTGPPQVPTNLRKVSATPKSLSLGWVPGFDGGFEQSFVVEYRNVNPFTETFGKEDVSTVEVKNTSKVEHIEDDGTASWYLSFNLTGLNPLSSYYLRIRAKNKKGFSEFSPLVIATTNDVTEDPNMLAPSFLSFDLMRKSIVVEPRPPPDDCTLLYVSSGDTWRSAGCFSQDQPISDLVGGAFFRARFCSREHALRCSKMSHILEASSIGSPWRLALVVPAAVLALLVIIVCVLLVVCCRSRSPSKGNKKRVKEFSVMPQTETKNTVVHGSQADSGVFTLDSNKLKSAIPTHNYSSDETAAENWTDEQGDLSSDHYQNDSKHGLFHGNELNHENSCSGTEDESGCRVMREIIV</sequence>
<dbReference type="PANTHER" id="PTHR11640">
    <property type="entry name" value="NEPHRIN"/>
    <property type="match status" value="1"/>
</dbReference>
<accession>A0A7I4Z5R2</accession>
<dbReference type="Pfam" id="PF13895">
    <property type="entry name" value="Ig_2"/>
    <property type="match status" value="1"/>
</dbReference>
<dbReference type="PROSITE" id="PS50835">
    <property type="entry name" value="IG_LIKE"/>
    <property type="match status" value="7"/>
</dbReference>
<dbReference type="InterPro" id="IPR013098">
    <property type="entry name" value="Ig_I-set"/>
</dbReference>
<protein>
    <submittedName>
        <fullName evidence="12">Basement membrane proteoglycan</fullName>
    </submittedName>
</protein>
<dbReference type="Pfam" id="PF24665">
    <property type="entry name" value="DUF7652"/>
    <property type="match status" value="1"/>
</dbReference>
<dbReference type="CDD" id="cd00096">
    <property type="entry name" value="Ig"/>
    <property type="match status" value="3"/>
</dbReference>
<dbReference type="InterPro" id="IPR013783">
    <property type="entry name" value="Ig-like_fold"/>
</dbReference>
<evidence type="ECO:0000256" key="1">
    <source>
        <dbReference type="ARBA" id="ARBA00004479"/>
    </source>
</evidence>
<feature type="domain" description="Ig-like" evidence="9">
    <location>
        <begin position="339"/>
        <end position="422"/>
    </location>
</feature>
<dbReference type="InterPro" id="IPR007110">
    <property type="entry name" value="Ig-like_dom"/>
</dbReference>
<dbReference type="OMA" id="TKNESCR"/>
<keyword evidence="6" id="KW-0393">Immunoglobulin domain</keyword>
<comment type="subcellular location">
    <subcellularLocation>
        <location evidence="1">Membrane</location>
        <topology evidence="1">Single-pass type I membrane protein</topology>
    </subcellularLocation>
</comment>
<dbReference type="SMART" id="SM00060">
    <property type="entry name" value="FN3"/>
    <property type="match status" value="1"/>
</dbReference>
<dbReference type="Gene3D" id="2.60.40.10">
    <property type="entry name" value="Immunoglobulins"/>
    <property type="match status" value="8"/>
</dbReference>
<evidence type="ECO:0000256" key="5">
    <source>
        <dbReference type="ARBA" id="ARBA00023180"/>
    </source>
</evidence>
<feature type="transmembrane region" description="Helical" evidence="7">
    <location>
        <begin position="947"/>
        <end position="973"/>
    </location>
</feature>
<dbReference type="Pfam" id="PF13927">
    <property type="entry name" value="Ig_3"/>
    <property type="match status" value="2"/>
</dbReference>
<dbReference type="GO" id="GO:0005886">
    <property type="term" value="C:plasma membrane"/>
    <property type="evidence" value="ECO:0007669"/>
    <property type="project" value="TreeGrafter"/>
</dbReference>
<dbReference type="InterPro" id="IPR051275">
    <property type="entry name" value="Cell_adhesion_signaling"/>
</dbReference>
<evidence type="ECO:0000259" key="9">
    <source>
        <dbReference type="PROSITE" id="PS50835"/>
    </source>
</evidence>
<feature type="chain" id="PRO_5029702057" evidence="8">
    <location>
        <begin position="32"/>
        <end position="1087"/>
    </location>
</feature>
<feature type="domain" description="Ig-like" evidence="9">
    <location>
        <begin position="155"/>
        <end position="250"/>
    </location>
</feature>
<dbReference type="InterPro" id="IPR056069">
    <property type="entry name" value="DUF7652"/>
</dbReference>
<dbReference type="GO" id="GO:0050839">
    <property type="term" value="F:cell adhesion molecule binding"/>
    <property type="evidence" value="ECO:0007669"/>
    <property type="project" value="TreeGrafter"/>
</dbReference>
<evidence type="ECO:0000256" key="2">
    <source>
        <dbReference type="ARBA" id="ARBA00022737"/>
    </source>
</evidence>
<dbReference type="SMART" id="SM00408">
    <property type="entry name" value="IGc2"/>
    <property type="match status" value="6"/>
</dbReference>
<feature type="domain" description="Fibronectin type-III" evidence="10">
    <location>
        <begin position="742"/>
        <end position="854"/>
    </location>
</feature>
<organism evidence="11 12">
    <name type="scientific">Haemonchus contortus</name>
    <name type="common">Barber pole worm</name>
    <dbReference type="NCBI Taxonomy" id="6289"/>
    <lineage>
        <taxon>Eukaryota</taxon>
        <taxon>Metazoa</taxon>
        <taxon>Ecdysozoa</taxon>
        <taxon>Nematoda</taxon>
        <taxon>Chromadorea</taxon>
        <taxon>Rhabditida</taxon>
        <taxon>Rhabditina</taxon>
        <taxon>Rhabditomorpha</taxon>
        <taxon>Strongyloidea</taxon>
        <taxon>Trichostrongylidae</taxon>
        <taxon>Haemonchus</taxon>
    </lineage>
</organism>
<dbReference type="SUPFAM" id="SSF49265">
    <property type="entry name" value="Fibronectin type III"/>
    <property type="match status" value="1"/>
</dbReference>
<proteinExistence type="predicted"/>
<dbReference type="Pfam" id="PF07679">
    <property type="entry name" value="I-set"/>
    <property type="match status" value="1"/>
</dbReference>
<evidence type="ECO:0000256" key="7">
    <source>
        <dbReference type="SAM" id="Phobius"/>
    </source>
</evidence>
<keyword evidence="11" id="KW-1185">Reference proteome</keyword>
<evidence type="ECO:0000313" key="12">
    <source>
        <dbReference type="WBParaSite" id="HCON_00187910-00001"/>
    </source>
</evidence>
<feature type="signal peptide" evidence="8">
    <location>
        <begin position="1"/>
        <end position="31"/>
    </location>
</feature>
<dbReference type="InterPro" id="IPR036179">
    <property type="entry name" value="Ig-like_dom_sf"/>
</dbReference>
<feature type="domain" description="Ig-like" evidence="9">
    <location>
        <begin position="255"/>
        <end position="336"/>
    </location>
</feature>
<evidence type="ECO:0000313" key="11">
    <source>
        <dbReference type="Proteomes" id="UP000025227"/>
    </source>
</evidence>
<keyword evidence="8" id="KW-0732">Signal</keyword>
<evidence type="ECO:0000256" key="6">
    <source>
        <dbReference type="ARBA" id="ARBA00023319"/>
    </source>
</evidence>
<dbReference type="PROSITE" id="PS50853">
    <property type="entry name" value="FN3"/>
    <property type="match status" value="1"/>
</dbReference>
<dbReference type="InterPro" id="IPR003599">
    <property type="entry name" value="Ig_sub"/>
</dbReference>
<reference evidence="12" key="1">
    <citation type="submission" date="2020-12" db="UniProtKB">
        <authorList>
            <consortium name="WormBaseParasite"/>
        </authorList>
    </citation>
    <scope>IDENTIFICATION</scope>
    <source>
        <strain evidence="12">MHco3</strain>
    </source>
</reference>
<dbReference type="InterPro" id="IPR003598">
    <property type="entry name" value="Ig_sub2"/>
</dbReference>
<feature type="domain" description="Ig-like" evidence="9">
    <location>
        <begin position="431"/>
        <end position="518"/>
    </location>
</feature>
<feature type="domain" description="Ig-like" evidence="9">
    <location>
        <begin position="42"/>
        <end position="145"/>
    </location>
</feature>
<dbReference type="GO" id="GO:0005911">
    <property type="term" value="C:cell-cell junction"/>
    <property type="evidence" value="ECO:0007669"/>
    <property type="project" value="TreeGrafter"/>
</dbReference>
<dbReference type="AlphaFoldDB" id="A0A7I4Z5R2"/>
<dbReference type="OrthoDB" id="5857426at2759"/>
<keyword evidence="7" id="KW-0812">Transmembrane</keyword>
<keyword evidence="2" id="KW-0677">Repeat</keyword>
<keyword evidence="7" id="KW-1133">Transmembrane helix</keyword>
<feature type="domain" description="Ig-like" evidence="9">
    <location>
        <begin position="522"/>
        <end position="623"/>
    </location>
</feature>
<keyword evidence="3 7" id="KW-0472">Membrane</keyword>
<name>A0A7I4Z5R2_HAECO</name>
<evidence type="ECO:0000256" key="3">
    <source>
        <dbReference type="ARBA" id="ARBA00023136"/>
    </source>
</evidence>
<dbReference type="CDD" id="cd00063">
    <property type="entry name" value="FN3"/>
    <property type="match status" value="1"/>
</dbReference>
<dbReference type="InterPro" id="IPR036116">
    <property type="entry name" value="FN3_sf"/>
</dbReference>
<dbReference type="GO" id="GO:0098609">
    <property type="term" value="P:cell-cell adhesion"/>
    <property type="evidence" value="ECO:0007669"/>
    <property type="project" value="TreeGrafter"/>
</dbReference>
<evidence type="ECO:0000256" key="4">
    <source>
        <dbReference type="ARBA" id="ARBA00023157"/>
    </source>
</evidence>
<keyword evidence="5" id="KW-0325">Glycoprotein</keyword>
<dbReference type="InterPro" id="IPR013151">
    <property type="entry name" value="Immunoglobulin_dom"/>
</dbReference>
<feature type="domain" description="Ig-like" evidence="9">
    <location>
        <begin position="636"/>
        <end position="735"/>
    </location>
</feature>
<dbReference type="Proteomes" id="UP000025227">
    <property type="component" value="Unplaced"/>
</dbReference>
<dbReference type="Pfam" id="PF00041">
    <property type="entry name" value="fn3"/>
    <property type="match status" value="1"/>
</dbReference>
<dbReference type="SMART" id="SM00409">
    <property type="entry name" value="IG"/>
    <property type="match status" value="7"/>
</dbReference>
<dbReference type="PANTHER" id="PTHR11640:SF134">
    <property type="entry name" value="ECHINOID, ISOFORM A-RELATED"/>
    <property type="match status" value="1"/>
</dbReference>
<evidence type="ECO:0000256" key="8">
    <source>
        <dbReference type="SAM" id="SignalP"/>
    </source>
</evidence>
<dbReference type="Pfam" id="PF00047">
    <property type="entry name" value="ig"/>
    <property type="match status" value="1"/>
</dbReference>
<dbReference type="InterPro" id="IPR003961">
    <property type="entry name" value="FN3_dom"/>
</dbReference>
<dbReference type="SUPFAM" id="SSF48726">
    <property type="entry name" value="Immunoglobulin"/>
    <property type="match status" value="6"/>
</dbReference>
<evidence type="ECO:0000259" key="10">
    <source>
        <dbReference type="PROSITE" id="PS50853"/>
    </source>
</evidence>